<accession>A0A126V0Z2</accession>
<name>A0A126V0Z2_9RHOB</name>
<dbReference type="STRING" id="1579316.RC74_12355"/>
<dbReference type="RefSeq" id="WP_062628253.1">
    <property type="nucleotide sequence ID" value="NZ_CP014327.1"/>
</dbReference>
<gene>
    <name evidence="1" type="ORF">RC74_12355</name>
</gene>
<protein>
    <submittedName>
        <fullName evidence="1">Uncharacterized protein</fullName>
    </submittedName>
</protein>
<evidence type="ECO:0000313" key="1">
    <source>
        <dbReference type="EMBL" id="AML51954.1"/>
    </source>
</evidence>
<evidence type="ECO:0000313" key="2">
    <source>
        <dbReference type="Proteomes" id="UP000070371"/>
    </source>
</evidence>
<dbReference type="EMBL" id="CP014327">
    <property type="protein sequence ID" value="AML51954.1"/>
    <property type="molecule type" value="Genomic_DNA"/>
</dbReference>
<keyword evidence="2" id="KW-1185">Reference proteome</keyword>
<dbReference type="AlphaFoldDB" id="A0A126V0Z2"/>
<organism evidence="1 2">
    <name type="scientific">Falsihalocynthiibacter arcticus</name>
    <dbReference type="NCBI Taxonomy" id="1579316"/>
    <lineage>
        <taxon>Bacteria</taxon>
        <taxon>Pseudomonadati</taxon>
        <taxon>Pseudomonadota</taxon>
        <taxon>Alphaproteobacteria</taxon>
        <taxon>Rhodobacterales</taxon>
        <taxon>Roseobacteraceae</taxon>
        <taxon>Falsihalocynthiibacter</taxon>
    </lineage>
</organism>
<dbReference type="Proteomes" id="UP000070371">
    <property type="component" value="Chromosome"/>
</dbReference>
<sequence length="98" mass="10765">MARVGSFKDLLPSVDGAAPEVLCLQEVVHSPASDKDWLTYLQADPLGLVDGVKNAMTMHKSHWHTQSAQKSMSEDLTDAIKVVFNLLVATGLHKSIWH</sequence>
<reference evidence="1 2" key="1">
    <citation type="submission" date="2016-02" db="EMBL/GenBank/DDBJ databases">
        <title>Complete genome sequence of Halocynthiibacter arcticus PAMC 20958t from arctic marine sediment.</title>
        <authorList>
            <person name="Lee Y.M."/>
            <person name="Baek K."/>
            <person name="Lee H.K."/>
            <person name="Shin S.C."/>
        </authorList>
    </citation>
    <scope>NUCLEOTIDE SEQUENCE [LARGE SCALE GENOMIC DNA]</scope>
    <source>
        <strain evidence="1">PAMC 20958</strain>
    </source>
</reference>
<proteinExistence type="predicted"/>
<dbReference type="KEGG" id="hat:RC74_12355"/>
<dbReference type="OrthoDB" id="4446218at2"/>